<dbReference type="PROSITE" id="PS50943">
    <property type="entry name" value="HTH_CROC1"/>
    <property type="match status" value="1"/>
</dbReference>
<name>A0ABX2FMQ3_9BACT</name>
<dbReference type="Pfam" id="PF01381">
    <property type="entry name" value="HTH_3"/>
    <property type="match status" value="1"/>
</dbReference>
<dbReference type="SMART" id="SM00530">
    <property type="entry name" value="HTH_XRE"/>
    <property type="match status" value="1"/>
</dbReference>
<dbReference type="EMBL" id="JABSNP010000002">
    <property type="protein sequence ID" value="NRT17750.1"/>
    <property type="molecule type" value="Genomic_DNA"/>
</dbReference>
<feature type="domain" description="HTH cro/C1-type" evidence="1">
    <location>
        <begin position="47"/>
        <end position="90"/>
    </location>
</feature>
<proteinExistence type="predicted"/>
<gene>
    <name evidence="2" type="ORF">HNP98_000557</name>
</gene>
<evidence type="ECO:0000313" key="2">
    <source>
        <dbReference type="EMBL" id="NRT17750.1"/>
    </source>
</evidence>
<organism evidence="2 3">
    <name type="scientific">Hymenobacter caeli</name>
    <dbReference type="NCBI Taxonomy" id="2735894"/>
    <lineage>
        <taxon>Bacteria</taxon>
        <taxon>Pseudomonadati</taxon>
        <taxon>Bacteroidota</taxon>
        <taxon>Cytophagia</taxon>
        <taxon>Cytophagales</taxon>
        <taxon>Hymenobacteraceae</taxon>
        <taxon>Hymenobacter</taxon>
    </lineage>
</organism>
<dbReference type="Gene3D" id="1.10.260.40">
    <property type="entry name" value="lambda repressor-like DNA-binding domains"/>
    <property type="match status" value="1"/>
</dbReference>
<dbReference type="Proteomes" id="UP000779507">
    <property type="component" value="Unassembled WGS sequence"/>
</dbReference>
<dbReference type="InterPro" id="IPR001387">
    <property type="entry name" value="Cro/C1-type_HTH"/>
</dbReference>
<dbReference type="SUPFAM" id="SSF47413">
    <property type="entry name" value="lambda repressor-like DNA-binding domains"/>
    <property type="match status" value="1"/>
</dbReference>
<sequence>MSRLPITSFENIHNFDDLLNAEYGPVGSPVREAFEAKADAFRTGEMLKEARRQAKLTQQQLADKTGTKKSYISRIENGHSDINLATLRRIVQQGLGRRVTLHIE</sequence>
<evidence type="ECO:0000313" key="3">
    <source>
        <dbReference type="Proteomes" id="UP000779507"/>
    </source>
</evidence>
<accession>A0ABX2FMQ3</accession>
<reference evidence="2 3" key="1">
    <citation type="submission" date="2020-05" db="EMBL/GenBank/DDBJ databases">
        <title>Genomic Encyclopedia of Type Strains, Phase IV (KMG-V): Genome sequencing to study the core and pangenomes of soil and plant-associated prokaryotes.</title>
        <authorList>
            <person name="Whitman W."/>
        </authorList>
    </citation>
    <scope>NUCLEOTIDE SEQUENCE [LARGE SCALE GENOMIC DNA]</scope>
    <source>
        <strain evidence="2 3">9A</strain>
    </source>
</reference>
<keyword evidence="2" id="KW-0238">DNA-binding</keyword>
<dbReference type="GO" id="GO:0003677">
    <property type="term" value="F:DNA binding"/>
    <property type="evidence" value="ECO:0007669"/>
    <property type="project" value="UniProtKB-KW"/>
</dbReference>
<keyword evidence="3" id="KW-1185">Reference proteome</keyword>
<protein>
    <submittedName>
        <fullName evidence="2">DNA-binding XRE family transcriptional regulator</fullName>
    </submittedName>
</protein>
<comment type="caution">
    <text evidence="2">The sequence shown here is derived from an EMBL/GenBank/DDBJ whole genome shotgun (WGS) entry which is preliminary data.</text>
</comment>
<dbReference type="InterPro" id="IPR010982">
    <property type="entry name" value="Lambda_DNA-bd_dom_sf"/>
</dbReference>
<dbReference type="RefSeq" id="WP_173808525.1">
    <property type="nucleotide sequence ID" value="NZ_JABSNP010000002.1"/>
</dbReference>
<evidence type="ECO:0000259" key="1">
    <source>
        <dbReference type="PROSITE" id="PS50943"/>
    </source>
</evidence>
<dbReference type="CDD" id="cd00093">
    <property type="entry name" value="HTH_XRE"/>
    <property type="match status" value="1"/>
</dbReference>